<dbReference type="GO" id="GO:0003755">
    <property type="term" value="F:peptidyl-prolyl cis-trans isomerase activity"/>
    <property type="evidence" value="ECO:0007669"/>
    <property type="project" value="UniProtKB-EC"/>
</dbReference>
<reference evidence="1" key="1">
    <citation type="submission" date="2016-04" db="EMBL/GenBank/DDBJ databases">
        <authorList>
            <person name="Calderon-Fernandez G.M.Sr."/>
        </authorList>
    </citation>
    <scope>NUCLEOTIDE SEQUENCE</scope>
    <source>
        <strain evidence="1">Int1</strain>
        <tissue evidence="1">Integument</tissue>
    </source>
</reference>
<evidence type="ECO:0000313" key="1">
    <source>
        <dbReference type="EMBL" id="JAR96954.1"/>
    </source>
</evidence>
<keyword evidence="1" id="KW-0413">Isomerase</keyword>
<accession>A0A170VUI8</accession>
<dbReference type="EC" id="5.2.1.8" evidence="1"/>
<name>A0A170VUI8_TRIIF</name>
<protein>
    <submittedName>
        <fullName evidence="1">Peptidyl-prolyl cis-trans isomerase-like protein 3</fullName>
        <ecNumber evidence="1">5.2.1.8</ecNumber>
    </submittedName>
</protein>
<reference evidence="1" key="2">
    <citation type="journal article" date="2017" name="J. Med. Entomol.">
        <title>Transcriptome Analysis of the Triatoma infestans (Hemiptera: Reduviidae) Integument.</title>
        <authorList>
            <person name="Calderon-Fernandez G.M."/>
            <person name="Moriconi D.E."/>
            <person name="Dulbecco A.B."/>
            <person name="Juarez M.P."/>
        </authorList>
    </citation>
    <scope>NUCLEOTIDE SEQUENCE</scope>
    <source>
        <strain evidence="1">Int1</strain>
        <tissue evidence="1">Integument</tissue>
    </source>
</reference>
<proteinExistence type="predicted"/>
<organism evidence="1">
    <name type="scientific">Triatoma infestans</name>
    <name type="common">Assassin bug</name>
    <dbReference type="NCBI Taxonomy" id="30076"/>
    <lineage>
        <taxon>Eukaryota</taxon>
        <taxon>Metazoa</taxon>
        <taxon>Ecdysozoa</taxon>
        <taxon>Arthropoda</taxon>
        <taxon>Hexapoda</taxon>
        <taxon>Insecta</taxon>
        <taxon>Pterygota</taxon>
        <taxon>Neoptera</taxon>
        <taxon>Paraneoptera</taxon>
        <taxon>Hemiptera</taxon>
        <taxon>Heteroptera</taxon>
        <taxon>Panheteroptera</taxon>
        <taxon>Cimicomorpha</taxon>
        <taxon>Reduviidae</taxon>
        <taxon>Triatominae</taxon>
        <taxon>Triatoma</taxon>
    </lineage>
</organism>
<dbReference type="AlphaFoldDB" id="A0A170VUI8"/>
<sequence>MPVNTKTYKPLSDKKINSVTIHANPIAG</sequence>
<dbReference type="EMBL" id="GEMB01006384">
    <property type="protein sequence ID" value="JAR96954.1"/>
    <property type="molecule type" value="Transcribed_RNA"/>
</dbReference>